<reference evidence="5 6" key="1">
    <citation type="submission" date="2018-11" db="EMBL/GenBank/DDBJ databases">
        <title>Flavobacterium sp. nov., YIM 102701-2 draft genome.</title>
        <authorList>
            <person name="Li G."/>
            <person name="Jiang Y."/>
        </authorList>
    </citation>
    <scope>NUCLEOTIDE SEQUENCE [LARGE SCALE GENOMIC DNA]</scope>
    <source>
        <strain evidence="5 6">YIM 102701-2</strain>
    </source>
</reference>
<dbReference type="SUPFAM" id="SSF56300">
    <property type="entry name" value="Metallo-dependent phosphatases"/>
    <property type="match status" value="1"/>
</dbReference>
<dbReference type="Gene3D" id="3.60.21.10">
    <property type="match status" value="1"/>
</dbReference>
<accession>A0A3P3W757</accession>
<keyword evidence="6" id="KW-1185">Reference proteome</keyword>
<dbReference type="AlphaFoldDB" id="A0A3P3W757"/>
<keyword evidence="1 3" id="KW-0732">Signal</keyword>
<comment type="caution">
    <text evidence="5">The sequence shown here is derived from an EMBL/GenBank/DDBJ whole genome shotgun (WGS) entry which is preliminary data.</text>
</comment>
<evidence type="ECO:0000313" key="5">
    <source>
        <dbReference type="EMBL" id="RRJ90127.1"/>
    </source>
</evidence>
<feature type="signal peptide" evidence="3">
    <location>
        <begin position="1"/>
        <end position="24"/>
    </location>
</feature>
<dbReference type="OrthoDB" id="333971at2"/>
<keyword evidence="2" id="KW-0378">Hydrolase</keyword>
<evidence type="ECO:0000313" key="6">
    <source>
        <dbReference type="Proteomes" id="UP000275719"/>
    </source>
</evidence>
<proteinExistence type="predicted"/>
<dbReference type="InterPro" id="IPR004843">
    <property type="entry name" value="Calcineurin-like_PHP"/>
</dbReference>
<feature type="domain" description="Calcineurin-like phosphoesterase" evidence="4">
    <location>
        <begin position="66"/>
        <end position="252"/>
    </location>
</feature>
<protein>
    <submittedName>
        <fullName evidence="5">Metallophosphoesterase</fullName>
    </submittedName>
</protein>
<evidence type="ECO:0000256" key="3">
    <source>
        <dbReference type="SAM" id="SignalP"/>
    </source>
</evidence>
<name>A0A3P3W757_9FLAO</name>
<dbReference type="PANTHER" id="PTHR10161:SF14">
    <property type="entry name" value="TARTRATE-RESISTANT ACID PHOSPHATASE TYPE 5"/>
    <property type="match status" value="1"/>
</dbReference>
<dbReference type="InterPro" id="IPR029052">
    <property type="entry name" value="Metallo-depent_PP-like"/>
</dbReference>
<sequence length="1228" mass="142402">MKFNTKVYQLPILCFGLFLLNSCATFHEQKGKDMTNSISDEIENKKLNHKFILIGDGGNANDTISEPNFKFLKERISNSNENTTVLFLGDNIYPKGLPDSLNVNRNEAIEILNKQLDLVKDFKGQTFFLAGNHDWYSGLDGLIEQKNYVASALNSKKGFMPRNYESIDKVEINDEITLITIDSEWFIQDWNKYNKMNHGSEFRSREDFFEEFRSLINKNQNKITLVAIHHPLFTGGAHGGYFSLRKHLFPYKNIPLPVFGSVINYLRKTTGGSPADTQYKVYQSLINRLKTIATNQDQVIFLSGHDHNLQYIEKDGIKQIISGSASKIEEARAVEPLSFSVGKFGYGVLNVYEDKETEINFYTTENKKEELAFRRSIYKEKSYSEIYPRLNQDTISTSIYSESETSKGEIYKFLFGKHFRDVYSTKIEVPVAYLDTLYGGLTPTISGGGNQSLSLRLVDKEGKEFVMRGLRKSPTQFLQSAVFKDIYVKDKVKNTYIIPFINDFYTTGHPYTPFIIGNFTNALGINHSNAKLYYIPKQNVLGKYNESFGDQMYMVEERPGDTQLELESFGKPDDIVSTQDVLFNLESDDKYSVDTEMYLRARIFDFLIGDWDRHADQWRWSVYEEEGKIIYKPIPRDRDQAFAKIDGNLLFLLKQTPALRHMQSFRKNFGHPRWITKTAFPLDKAFLQGTSVEQWKKVAQEVVEGISDELILETFSKLPIEVQNKESHKIQEVLKERRSKLVDFSEKYYYELMKFAIVHGTNKKNKIQINSTKDNVQVVISKLKSQNNEIIKSYNYDPNVTKEIWIYGLDNEDLFVATGDKSPILIRLMGGEDHDTYDIQSKNRIKIHDYKSDLNTIQTSLNTDKILRNNYELNQYDYRNVPLDIMTFMPDVGYNKDNGIMVGVNFRIKKQKYYHQPFSHDHQIRAKFDFATSGATLEYLGKYKDNSRRWFYQFDLTATTSNYTQNFFGFGNNSDYNEKLFKTNYNRVRTEQFFVKPSYAYAGRNGGSFLVGPTFESTKIIDTYDRFIDSSPENDDYKTQKYYGFQAKYEFENFNSKSNPTLGLHFMMHYGFRAFTQKFSENHSFIASSLGFIVPINQSESITFETNLYGKTMIGNNYHFYQAADLGSNNYLRGFRENRFIGRAAFAQSSDFNFKIAEINKGLFPLSIGLSTGFDYGKIWQDFEKSDKWHISYGGGIWFNVLETLRLKVNVYKSDEEMMFTFGFKVGI</sequence>
<dbReference type="GO" id="GO:0016787">
    <property type="term" value="F:hydrolase activity"/>
    <property type="evidence" value="ECO:0007669"/>
    <property type="project" value="UniProtKB-KW"/>
</dbReference>
<dbReference type="InterPro" id="IPR051558">
    <property type="entry name" value="Metallophosphoesterase_PAP"/>
</dbReference>
<dbReference type="PANTHER" id="PTHR10161">
    <property type="entry name" value="TARTRATE-RESISTANT ACID PHOSPHATASE TYPE 5"/>
    <property type="match status" value="1"/>
</dbReference>
<dbReference type="Pfam" id="PF00149">
    <property type="entry name" value="Metallophos"/>
    <property type="match status" value="1"/>
</dbReference>
<gene>
    <name evidence="5" type="ORF">EG240_09665</name>
</gene>
<evidence type="ECO:0000259" key="4">
    <source>
        <dbReference type="Pfam" id="PF00149"/>
    </source>
</evidence>
<dbReference type="EMBL" id="RQVQ01000019">
    <property type="protein sequence ID" value="RRJ90127.1"/>
    <property type="molecule type" value="Genomic_DNA"/>
</dbReference>
<evidence type="ECO:0000256" key="1">
    <source>
        <dbReference type="ARBA" id="ARBA00022729"/>
    </source>
</evidence>
<evidence type="ECO:0000256" key="2">
    <source>
        <dbReference type="ARBA" id="ARBA00022801"/>
    </source>
</evidence>
<feature type="chain" id="PRO_5018128915" evidence="3">
    <location>
        <begin position="25"/>
        <end position="1228"/>
    </location>
</feature>
<dbReference type="Proteomes" id="UP000275719">
    <property type="component" value="Unassembled WGS sequence"/>
</dbReference>
<organism evidence="5 6">
    <name type="scientific">Paenimyroides tangerinum</name>
    <dbReference type="NCBI Taxonomy" id="2488728"/>
    <lineage>
        <taxon>Bacteria</taxon>
        <taxon>Pseudomonadati</taxon>
        <taxon>Bacteroidota</taxon>
        <taxon>Flavobacteriia</taxon>
        <taxon>Flavobacteriales</taxon>
        <taxon>Flavobacteriaceae</taxon>
        <taxon>Paenimyroides</taxon>
    </lineage>
</organism>
<dbReference type="RefSeq" id="WP_125019194.1">
    <property type="nucleotide sequence ID" value="NZ_RQVQ01000019.1"/>
</dbReference>